<dbReference type="Proteomes" id="UP000239406">
    <property type="component" value="Unassembled WGS sequence"/>
</dbReference>
<dbReference type="GO" id="GO:0005886">
    <property type="term" value="C:plasma membrane"/>
    <property type="evidence" value="ECO:0007669"/>
    <property type="project" value="UniProtKB-SubCell"/>
</dbReference>
<evidence type="ECO:0000259" key="9">
    <source>
        <dbReference type="Pfam" id="PF01757"/>
    </source>
</evidence>
<evidence type="ECO:0000256" key="7">
    <source>
        <dbReference type="SAM" id="MobiDB-lite"/>
    </source>
</evidence>
<feature type="transmembrane region" description="Helical" evidence="8">
    <location>
        <begin position="43"/>
        <end position="63"/>
    </location>
</feature>
<comment type="subcellular location">
    <subcellularLocation>
        <location evidence="1">Cell membrane</location>
        <topology evidence="1">Multi-pass membrane protein</topology>
    </subcellularLocation>
</comment>
<sequence length="382" mass="40895">MRTAHSPGAAAPLTPAAATGTRRTSAALDPEVSRRLGLLRFPLIVGVVFIHAYETTVWLSGYAVAAAGQAAWSQFVRDFVSQGVARVSVPLFFLMAAYLLFFGFDGSAAGYLSRLKSRVRTLLVPFLFWNVAVLALFAFAQALPWTAALFNSGKPPVAAYGLRQWLDALLGLTQPPIAYQFWFIRDLFLLVLAAPLVHLAVMRIPVAGALALGACWSAGIGLAIPSIEGVFFFYLGAWLGVRRADLCRVDRFGTLLVVAFALLALADAATKGSVASSPLHKLMILAGVAAALHAAGRIRRGGRLEQWLISLSAASFFVFAMHEPALTLARKLAYRLLAPETAAATIALYFAIPLALIAVLAALYFPLKRSLPRLMALATGGR</sequence>
<accession>A0A2S5T8N7</accession>
<dbReference type="AlphaFoldDB" id="A0A2S5T8N7"/>
<dbReference type="GO" id="GO:0016413">
    <property type="term" value="F:O-acetyltransferase activity"/>
    <property type="evidence" value="ECO:0007669"/>
    <property type="project" value="TreeGrafter"/>
</dbReference>
<name>A0A2S5T8N7_9BURK</name>
<evidence type="ECO:0000313" key="11">
    <source>
        <dbReference type="EMBL" id="TCP06341.1"/>
    </source>
</evidence>
<feature type="domain" description="Acyltransferase 3" evidence="9">
    <location>
        <begin position="37"/>
        <end position="358"/>
    </location>
</feature>
<evidence type="ECO:0000256" key="1">
    <source>
        <dbReference type="ARBA" id="ARBA00004651"/>
    </source>
</evidence>
<reference evidence="10 12" key="1">
    <citation type="submission" date="2018-02" db="EMBL/GenBank/DDBJ databases">
        <title>Reclassifiation of [Polyangium] brachysporum DSM 7029 as Guopingzhaonella breviflexa gen. nov., sp. nov., a member of the family Comamonadaceae.</title>
        <authorList>
            <person name="Tang B."/>
        </authorList>
    </citation>
    <scope>NUCLEOTIDE SEQUENCE [LARGE SCALE GENOMIC DNA]</scope>
    <source>
        <strain evidence="10 12">DSM 15344</strain>
    </source>
</reference>
<keyword evidence="12" id="KW-1185">Reference proteome</keyword>
<dbReference type="OrthoDB" id="265992at2"/>
<keyword evidence="5 8" id="KW-1133">Transmembrane helix</keyword>
<evidence type="ECO:0000256" key="4">
    <source>
        <dbReference type="ARBA" id="ARBA00022692"/>
    </source>
</evidence>
<dbReference type="PANTHER" id="PTHR40074">
    <property type="entry name" value="O-ACETYLTRANSFERASE WECH"/>
    <property type="match status" value="1"/>
</dbReference>
<feature type="transmembrane region" description="Helical" evidence="8">
    <location>
        <begin position="218"/>
        <end position="240"/>
    </location>
</feature>
<comment type="similarity">
    <text evidence="2">Belongs to the acyltransferase 3 family.</text>
</comment>
<reference evidence="11 13" key="2">
    <citation type="submission" date="2019-03" db="EMBL/GenBank/DDBJ databases">
        <title>Genomic Encyclopedia of Type Strains, Phase IV (KMG-IV): sequencing the most valuable type-strain genomes for metagenomic binning, comparative biology and taxonomic classification.</title>
        <authorList>
            <person name="Goeker M."/>
        </authorList>
    </citation>
    <scope>NUCLEOTIDE SEQUENCE [LARGE SCALE GENOMIC DNA]</scope>
    <source>
        <strain evidence="11 13">DSM 15264</strain>
    </source>
</reference>
<feature type="transmembrane region" description="Helical" evidence="8">
    <location>
        <begin position="307"/>
        <end position="326"/>
    </location>
</feature>
<feature type="transmembrane region" description="Helical" evidence="8">
    <location>
        <begin position="346"/>
        <end position="367"/>
    </location>
</feature>
<feature type="transmembrane region" description="Helical" evidence="8">
    <location>
        <begin position="275"/>
        <end position="295"/>
    </location>
</feature>
<evidence type="ECO:0000313" key="12">
    <source>
        <dbReference type="Proteomes" id="UP000239406"/>
    </source>
</evidence>
<dbReference type="EMBL" id="PSNY01000002">
    <property type="protein sequence ID" value="PPE71370.1"/>
    <property type="molecule type" value="Genomic_DNA"/>
</dbReference>
<feature type="transmembrane region" description="Helical" evidence="8">
    <location>
        <begin position="189"/>
        <end position="212"/>
    </location>
</feature>
<keyword evidence="4 8" id="KW-0812">Transmembrane</keyword>
<evidence type="ECO:0000256" key="5">
    <source>
        <dbReference type="ARBA" id="ARBA00022989"/>
    </source>
</evidence>
<dbReference type="Pfam" id="PF01757">
    <property type="entry name" value="Acyl_transf_3"/>
    <property type="match status" value="1"/>
</dbReference>
<feature type="transmembrane region" description="Helical" evidence="8">
    <location>
        <begin position="122"/>
        <end position="145"/>
    </location>
</feature>
<dbReference type="PANTHER" id="PTHR40074:SF2">
    <property type="entry name" value="O-ACETYLTRANSFERASE WECH"/>
    <property type="match status" value="1"/>
</dbReference>
<evidence type="ECO:0000256" key="8">
    <source>
        <dbReference type="SAM" id="Phobius"/>
    </source>
</evidence>
<comment type="caution">
    <text evidence="10">The sequence shown here is derived from an EMBL/GenBank/DDBJ whole genome shotgun (WGS) entry which is preliminary data.</text>
</comment>
<keyword evidence="6 8" id="KW-0472">Membrane</keyword>
<protein>
    <submittedName>
        <fullName evidence="11">Surface polysaccharide O-acyltransferase-like enzyme</fullName>
    </submittedName>
</protein>
<evidence type="ECO:0000313" key="10">
    <source>
        <dbReference type="EMBL" id="PPE71370.1"/>
    </source>
</evidence>
<organism evidence="10 12">
    <name type="scientific">Caldimonas thermodepolymerans</name>
    <dbReference type="NCBI Taxonomy" id="215580"/>
    <lineage>
        <taxon>Bacteria</taxon>
        <taxon>Pseudomonadati</taxon>
        <taxon>Pseudomonadota</taxon>
        <taxon>Betaproteobacteria</taxon>
        <taxon>Burkholderiales</taxon>
        <taxon>Sphaerotilaceae</taxon>
        <taxon>Caldimonas</taxon>
    </lineage>
</organism>
<evidence type="ECO:0000256" key="3">
    <source>
        <dbReference type="ARBA" id="ARBA00022475"/>
    </source>
</evidence>
<gene>
    <name evidence="10" type="ORF">C1702_02835</name>
    <name evidence="11" type="ORF">EV676_107212</name>
</gene>
<proteinExistence type="inferred from homology"/>
<dbReference type="GO" id="GO:0009246">
    <property type="term" value="P:enterobacterial common antigen biosynthetic process"/>
    <property type="evidence" value="ECO:0007669"/>
    <property type="project" value="TreeGrafter"/>
</dbReference>
<keyword evidence="3" id="KW-1003">Cell membrane</keyword>
<dbReference type="Proteomes" id="UP000294772">
    <property type="component" value="Unassembled WGS sequence"/>
</dbReference>
<feature type="transmembrane region" description="Helical" evidence="8">
    <location>
        <begin position="165"/>
        <end position="182"/>
    </location>
</feature>
<feature type="transmembrane region" description="Helical" evidence="8">
    <location>
        <begin position="83"/>
        <end position="101"/>
    </location>
</feature>
<evidence type="ECO:0000256" key="2">
    <source>
        <dbReference type="ARBA" id="ARBA00007400"/>
    </source>
</evidence>
<dbReference type="EMBL" id="SLXF01000007">
    <property type="protein sequence ID" value="TCP06341.1"/>
    <property type="molecule type" value="Genomic_DNA"/>
</dbReference>
<feature type="transmembrane region" description="Helical" evidence="8">
    <location>
        <begin position="252"/>
        <end position="269"/>
    </location>
</feature>
<dbReference type="InterPro" id="IPR002656">
    <property type="entry name" value="Acyl_transf_3_dom"/>
</dbReference>
<evidence type="ECO:0000313" key="13">
    <source>
        <dbReference type="Proteomes" id="UP000294772"/>
    </source>
</evidence>
<feature type="region of interest" description="Disordered" evidence="7">
    <location>
        <begin position="1"/>
        <end position="25"/>
    </location>
</feature>
<dbReference type="RefSeq" id="WP_104356159.1">
    <property type="nucleotide sequence ID" value="NZ_CALFFA010000013.1"/>
</dbReference>
<evidence type="ECO:0000256" key="6">
    <source>
        <dbReference type="ARBA" id="ARBA00023136"/>
    </source>
</evidence>